<reference evidence="1 2" key="1">
    <citation type="submission" date="2019-01" db="EMBL/GenBank/DDBJ databases">
        <authorList>
            <person name="Chen W.-M."/>
        </authorList>
    </citation>
    <scope>NUCLEOTIDE SEQUENCE [LARGE SCALE GENOMIC DNA]</scope>
    <source>
        <strain evidence="1 2">BBQ-12</strain>
    </source>
</reference>
<dbReference type="EMBL" id="SACJ01000004">
    <property type="protein sequence ID" value="RVT76716.1"/>
    <property type="molecule type" value="Genomic_DNA"/>
</dbReference>
<sequence length="99" mass="11778">MSNKTEILTQNNFKLYIEFKDNIIFENELINKNIDYYRDEKSIINFRYFFLSKDSELIDLILKTNNIVANIESLPIPEFNQTKKIQLIYLKVAIGIIII</sequence>
<evidence type="ECO:0000313" key="2">
    <source>
        <dbReference type="Proteomes" id="UP000285211"/>
    </source>
</evidence>
<evidence type="ECO:0000313" key="1">
    <source>
        <dbReference type="EMBL" id="RVT76716.1"/>
    </source>
</evidence>
<accession>A0A3S3SWJ5</accession>
<organism evidence="1 2">
    <name type="scientific">Flavobacterium sufflavum</name>
    <dbReference type="NCBI Taxonomy" id="1921138"/>
    <lineage>
        <taxon>Bacteria</taxon>
        <taxon>Pseudomonadati</taxon>
        <taxon>Bacteroidota</taxon>
        <taxon>Flavobacteriia</taxon>
        <taxon>Flavobacteriales</taxon>
        <taxon>Flavobacteriaceae</taxon>
        <taxon>Flavobacterium</taxon>
    </lineage>
</organism>
<dbReference type="RefSeq" id="WP_128194921.1">
    <property type="nucleotide sequence ID" value="NZ_SACJ01000004.1"/>
</dbReference>
<comment type="caution">
    <text evidence="1">The sequence shown here is derived from an EMBL/GenBank/DDBJ whole genome shotgun (WGS) entry which is preliminary data.</text>
</comment>
<gene>
    <name evidence="1" type="ORF">EOD40_09460</name>
</gene>
<keyword evidence="2" id="KW-1185">Reference proteome</keyword>
<dbReference type="Proteomes" id="UP000285211">
    <property type="component" value="Unassembled WGS sequence"/>
</dbReference>
<dbReference type="AlphaFoldDB" id="A0A3S3SWJ5"/>
<name>A0A3S3SWJ5_9FLAO</name>
<proteinExistence type="predicted"/>
<dbReference type="OrthoDB" id="1376835at2"/>
<protein>
    <submittedName>
        <fullName evidence="1">Uncharacterized protein</fullName>
    </submittedName>
</protein>